<dbReference type="RefSeq" id="XP_022236467.1">
    <property type="nucleotide sequence ID" value="XM_022380759.1"/>
</dbReference>
<reference evidence="4" key="1">
    <citation type="submission" date="2025-08" db="UniProtKB">
        <authorList>
            <consortium name="RefSeq"/>
        </authorList>
    </citation>
    <scope>IDENTIFICATION</scope>
    <source>
        <tissue evidence="4">Muscle</tissue>
    </source>
</reference>
<name>A0ABM1RYL2_LIMPO</name>
<evidence type="ECO:0000313" key="3">
    <source>
        <dbReference type="Proteomes" id="UP000694941"/>
    </source>
</evidence>
<keyword evidence="3" id="KW-1185">Reference proteome</keyword>
<protein>
    <submittedName>
        <fullName evidence="4">Protein CASP-like</fullName>
    </submittedName>
</protein>
<evidence type="ECO:0000256" key="1">
    <source>
        <dbReference type="ARBA" id="ARBA00023054"/>
    </source>
</evidence>
<feature type="coiled-coil region" evidence="2">
    <location>
        <begin position="18"/>
        <end position="52"/>
    </location>
</feature>
<dbReference type="PANTHER" id="PTHR14043">
    <property type="entry name" value="CCAAT DISPLACEMENT PROTEIN-RELATED"/>
    <property type="match status" value="1"/>
</dbReference>
<evidence type="ECO:0000313" key="4">
    <source>
        <dbReference type="RefSeq" id="XP_022236467.1"/>
    </source>
</evidence>
<evidence type="ECO:0000256" key="2">
    <source>
        <dbReference type="SAM" id="Coils"/>
    </source>
</evidence>
<dbReference type="GeneID" id="106477049"/>
<keyword evidence="1 2" id="KW-0175">Coiled coil</keyword>
<dbReference type="Proteomes" id="UP000694941">
    <property type="component" value="Unplaced"/>
</dbReference>
<accession>A0ABM1RYL2</accession>
<dbReference type="PANTHER" id="PTHR14043:SF2">
    <property type="entry name" value="HOMEOBOX PROTEIN CUT"/>
    <property type="match status" value="1"/>
</dbReference>
<proteinExistence type="predicted"/>
<gene>
    <name evidence="4" type="primary">LOC106477049</name>
</gene>
<feature type="non-terminal residue" evidence="4">
    <location>
        <position position="1"/>
    </location>
</feature>
<sequence>FRTQEREWELQQTFKEKERQLQETHLEVIKKLEEAERKVGDLQSALETTQSELFDLKARYDEETHAKSDEMDIILNDLERANQVGVFYLGRGYERVVPYI</sequence>
<dbReference type="SUPFAM" id="SSF57997">
    <property type="entry name" value="Tropomyosin"/>
    <property type="match status" value="1"/>
</dbReference>
<organism evidence="3 4">
    <name type="scientific">Limulus polyphemus</name>
    <name type="common">Atlantic horseshoe crab</name>
    <dbReference type="NCBI Taxonomy" id="6850"/>
    <lineage>
        <taxon>Eukaryota</taxon>
        <taxon>Metazoa</taxon>
        <taxon>Ecdysozoa</taxon>
        <taxon>Arthropoda</taxon>
        <taxon>Chelicerata</taxon>
        <taxon>Merostomata</taxon>
        <taxon>Xiphosura</taxon>
        <taxon>Limulidae</taxon>
        <taxon>Limulus</taxon>
    </lineage>
</organism>